<gene>
    <name evidence="1" type="ORF">ADUPG1_011032</name>
</gene>
<dbReference type="EMBL" id="BQXS01011817">
    <property type="protein sequence ID" value="GKT17079.1"/>
    <property type="molecule type" value="Genomic_DNA"/>
</dbReference>
<feature type="non-terminal residue" evidence="1">
    <location>
        <position position="229"/>
    </location>
</feature>
<evidence type="ECO:0000313" key="1">
    <source>
        <dbReference type="EMBL" id="GKT17079.1"/>
    </source>
</evidence>
<dbReference type="Proteomes" id="UP001057375">
    <property type="component" value="Unassembled WGS sequence"/>
</dbReference>
<organism evidence="1 2">
    <name type="scientific">Aduncisulcus paluster</name>
    <dbReference type="NCBI Taxonomy" id="2918883"/>
    <lineage>
        <taxon>Eukaryota</taxon>
        <taxon>Metamonada</taxon>
        <taxon>Carpediemonas-like organisms</taxon>
        <taxon>Aduncisulcus</taxon>
    </lineage>
</organism>
<dbReference type="Gene3D" id="3.60.10.10">
    <property type="entry name" value="Endonuclease/exonuclease/phosphatase"/>
    <property type="match status" value="1"/>
</dbReference>
<reference evidence="1" key="1">
    <citation type="submission" date="2022-03" db="EMBL/GenBank/DDBJ databases">
        <title>Draft genome sequence of Aduncisulcus paluster, a free-living microaerophilic Fornicata.</title>
        <authorList>
            <person name="Yuyama I."/>
            <person name="Kume K."/>
            <person name="Tamura T."/>
            <person name="Inagaki Y."/>
            <person name="Hashimoto T."/>
        </authorList>
    </citation>
    <scope>NUCLEOTIDE SEQUENCE</scope>
    <source>
        <strain evidence="1">NY0171</strain>
    </source>
</reference>
<sequence length="229" mass="25336">MVHYNKDTTEDGMKERICASLGLPFDTEVEIRKKDGLSPIKPLLPSSFHDGAEYVATTVGPIGTNYVSPNYALGLLAIKLKTPYVYYFGTKNAVFGNAILSRVPFEKTNAAHLYIKKTLSESQQYTVRLLLSVLVVIPETSQRLWVSCTHLDHISEDSRMEQILHMDAELSKLQGKPSWIEASKLTDKVEDLKAQLFAEGVSDLAEKVSDSITGDCVDILPGVVIGDFN</sequence>
<proteinExistence type="predicted"/>
<name>A0ABQ5JU61_9EUKA</name>
<evidence type="ECO:0000313" key="2">
    <source>
        <dbReference type="Proteomes" id="UP001057375"/>
    </source>
</evidence>
<accession>A0ABQ5JU61</accession>
<keyword evidence="2" id="KW-1185">Reference proteome</keyword>
<dbReference type="InterPro" id="IPR036691">
    <property type="entry name" value="Endo/exonu/phosph_ase_sf"/>
</dbReference>
<protein>
    <submittedName>
        <fullName evidence="1">Uncharacterized protein</fullName>
    </submittedName>
</protein>
<comment type="caution">
    <text evidence="1">The sequence shown here is derived from an EMBL/GenBank/DDBJ whole genome shotgun (WGS) entry which is preliminary data.</text>
</comment>
<dbReference type="SUPFAM" id="SSF56219">
    <property type="entry name" value="DNase I-like"/>
    <property type="match status" value="1"/>
</dbReference>